<dbReference type="InterPro" id="IPR050435">
    <property type="entry name" value="MZM1/LYRM7"/>
</dbReference>
<comment type="subcellular location">
    <subcellularLocation>
        <location evidence="1">Mitochondrion matrix</location>
    </subcellularLocation>
</comment>
<keyword evidence="7" id="KW-0143">Chaperone</keyword>
<organism evidence="10 11">
    <name type="scientific">Microbotryum intermedium</name>
    <dbReference type="NCBI Taxonomy" id="269621"/>
    <lineage>
        <taxon>Eukaryota</taxon>
        <taxon>Fungi</taxon>
        <taxon>Dikarya</taxon>
        <taxon>Basidiomycota</taxon>
        <taxon>Pucciniomycotina</taxon>
        <taxon>Microbotryomycetes</taxon>
        <taxon>Microbotryales</taxon>
        <taxon>Microbotryaceae</taxon>
        <taxon>Microbotryum</taxon>
    </lineage>
</organism>
<sequence>MSLMTPTQLTRAASAYRALLRAQRITFKGDDYALQKAHQQTRILFNKFLPSASALQQAGPSSERPSLSSTEIDEHIQSAHEIAAYLRKNVVQGIRNEEGNYTLRFTEETERGDNSTIKAPSASEARPLRPPREVPAENQGVRRRRRAQPKIDACCGGGGGGAGASGATTKTDTNDATP</sequence>
<dbReference type="GO" id="GO:0034551">
    <property type="term" value="P:mitochondrial respiratory chain complex III assembly"/>
    <property type="evidence" value="ECO:0007669"/>
    <property type="project" value="InterPro"/>
</dbReference>
<dbReference type="GO" id="GO:0005759">
    <property type="term" value="C:mitochondrial matrix"/>
    <property type="evidence" value="ECO:0007669"/>
    <property type="project" value="UniProtKB-SubCell"/>
</dbReference>
<accession>A0A238FA17</accession>
<evidence type="ECO:0000256" key="8">
    <source>
        <dbReference type="ARBA" id="ARBA00025268"/>
    </source>
</evidence>
<comment type="similarity">
    <text evidence="2">Belongs to the complex I LYR family. MZM1 subfamily.</text>
</comment>
<evidence type="ECO:0000256" key="9">
    <source>
        <dbReference type="SAM" id="MobiDB-lite"/>
    </source>
</evidence>
<dbReference type="InterPro" id="IPR045298">
    <property type="entry name" value="Complex1_LYR_LYRM7"/>
</dbReference>
<evidence type="ECO:0000256" key="6">
    <source>
        <dbReference type="ARBA" id="ARBA00023128"/>
    </source>
</evidence>
<feature type="compositionally biased region" description="Polar residues" evidence="9">
    <location>
        <begin position="168"/>
        <end position="178"/>
    </location>
</feature>
<dbReference type="EMBL" id="FMSP01000004">
    <property type="protein sequence ID" value="SCV68981.1"/>
    <property type="molecule type" value="Genomic_DNA"/>
</dbReference>
<dbReference type="Proteomes" id="UP000198372">
    <property type="component" value="Unassembled WGS sequence"/>
</dbReference>
<dbReference type="STRING" id="269621.A0A238FA17"/>
<dbReference type="CDD" id="cd20267">
    <property type="entry name" value="Complex1_LYR_LYRM7"/>
    <property type="match status" value="1"/>
</dbReference>
<feature type="compositionally biased region" description="Gly residues" evidence="9">
    <location>
        <begin position="155"/>
        <end position="164"/>
    </location>
</feature>
<evidence type="ECO:0000256" key="4">
    <source>
        <dbReference type="ARBA" id="ARBA00015108"/>
    </source>
</evidence>
<evidence type="ECO:0000256" key="5">
    <source>
        <dbReference type="ARBA" id="ARBA00022946"/>
    </source>
</evidence>
<proteinExistence type="inferred from homology"/>
<dbReference type="AlphaFoldDB" id="A0A238FA17"/>
<evidence type="ECO:0000313" key="11">
    <source>
        <dbReference type="Proteomes" id="UP000198372"/>
    </source>
</evidence>
<feature type="compositionally biased region" description="Basic and acidic residues" evidence="9">
    <location>
        <begin position="126"/>
        <end position="135"/>
    </location>
</feature>
<evidence type="ECO:0000313" key="10">
    <source>
        <dbReference type="EMBL" id="SCV68981.1"/>
    </source>
</evidence>
<reference evidence="11" key="1">
    <citation type="submission" date="2016-09" db="EMBL/GenBank/DDBJ databases">
        <authorList>
            <person name="Jeantristanb JTB J.-T."/>
            <person name="Ricardo R."/>
        </authorList>
    </citation>
    <scope>NUCLEOTIDE SEQUENCE [LARGE SCALE GENOMIC DNA]</scope>
</reference>
<dbReference type="PANTHER" id="PTHR46749">
    <property type="entry name" value="COMPLEX III ASSEMBLY FACTOR LYRM7"/>
    <property type="match status" value="1"/>
</dbReference>
<dbReference type="OrthoDB" id="277888at2759"/>
<evidence type="ECO:0000256" key="7">
    <source>
        <dbReference type="ARBA" id="ARBA00023186"/>
    </source>
</evidence>
<evidence type="ECO:0000256" key="2">
    <source>
        <dbReference type="ARBA" id="ARBA00009949"/>
    </source>
</evidence>
<keyword evidence="11" id="KW-1185">Reference proteome</keyword>
<comment type="subunit">
    <text evidence="3">Interacts with RIP1.</text>
</comment>
<feature type="region of interest" description="Disordered" evidence="9">
    <location>
        <begin position="104"/>
        <end position="178"/>
    </location>
</feature>
<keyword evidence="6" id="KW-0496">Mitochondrion</keyword>
<evidence type="ECO:0000256" key="1">
    <source>
        <dbReference type="ARBA" id="ARBA00004305"/>
    </source>
</evidence>
<protein>
    <recommendedName>
        <fullName evidence="4">Mitochondrial zinc maintenance protein 1, mitochondrial</fullName>
    </recommendedName>
</protein>
<evidence type="ECO:0000256" key="3">
    <source>
        <dbReference type="ARBA" id="ARBA00011589"/>
    </source>
</evidence>
<dbReference type="PANTHER" id="PTHR46749:SF1">
    <property type="entry name" value="COMPLEX III ASSEMBLY FACTOR LYRM7"/>
    <property type="match status" value="1"/>
</dbReference>
<comment type="function">
    <text evidence="8">Assembly factor required for Rieske Fe-S protein RIP1 incorporation into the cytochrome b-c1 (CIII) complex. Functions as a chaperone, binding to this subunit within the mitochondrial matrix and stabilizing it prior to its translocation and insertion into the late CIII dimeric intermediate within the mitochondrial inner membrane. Modulates the mitochondrial matrix zinc pool.</text>
</comment>
<gene>
    <name evidence="10" type="ORF">BQ2448_2001</name>
</gene>
<dbReference type="GO" id="GO:0044183">
    <property type="term" value="F:protein folding chaperone"/>
    <property type="evidence" value="ECO:0007669"/>
    <property type="project" value="TreeGrafter"/>
</dbReference>
<keyword evidence="5" id="KW-0809">Transit peptide</keyword>
<name>A0A238FA17_9BASI</name>